<name>A0A6C0LNN8_9ZZZZ</name>
<proteinExistence type="predicted"/>
<protein>
    <submittedName>
        <fullName evidence="1">Uncharacterized protein</fullName>
    </submittedName>
</protein>
<evidence type="ECO:0000313" key="1">
    <source>
        <dbReference type="EMBL" id="QHU31568.1"/>
    </source>
</evidence>
<accession>A0A6C0LNN8</accession>
<dbReference type="EMBL" id="MN740530">
    <property type="protein sequence ID" value="QHU31568.1"/>
    <property type="molecule type" value="Genomic_DNA"/>
</dbReference>
<organism evidence="1">
    <name type="scientific">viral metagenome</name>
    <dbReference type="NCBI Taxonomy" id="1070528"/>
    <lineage>
        <taxon>unclassified sequences</taxon>
        <taxon>metagenomes</taxon>
        <taxon>organismal metagenomes</taxon>
    </lineage>
</organism>
<dbReference type="AlphaFoldDB" id="A0A6C0LNN8"/>
<sequence>MTDASPSEGLPSNGLPSDLYFTNIRILPTAINAMVCKSWHSNIIKILQKQKQTFYELQIYNLIINKYSDYPHLGYKVQRRLDYADTPISNADNIFNIAYDNMIKSIFNYLKADTVVFMNIKESLILYYTKYISIYHKYHRVELLDMLEKDYIDKDIAHEYKEILLKYYGYVIT</sequence>
<reference evidence="1" key="1">
    <citation type="journal article" date="2020" name="Nature">
        <title>Giant virus diversity and host interactions through global metagenomics.</title>
        <authorList>
            <person name="Schulz F."/>
            <person name="Roux S."/>
            <person name="Paez-Espino D."/>
            <person name="Jungbluth S."/>
            <person name="Walsh D.A."/>
            <person name="Denef V.J."/>
            <person name="McMahon K.D."/>
            <person name="Konstantinidis K.T."/>
            <person name="Eloe-Fadrosh E.A."/>
            <person name="Kyrpides N.C."/>
            <person name="Woyke T."/>
        </authorList>
    </citation>
    <scope>NUCLEOTIDE SEQUENCE</scope>
    <source>
        <strain evidence="1">GVMAG-M-3300027963-21</strain>
    </source>
</reference>